<proteinExistence type="predicted"/>
<accession>A0A1G9UCT8</accession>
<gene>
    <name evidence="2" type="ORF">SAMN05421813_11620</name>
</gene>
<evidence type="ECO:0000256" key="1">
    <source>
        <dbReference type="SAM" id="Phobius"/>
    </source>
</evidence>
<evidence type="ECO:0000313" key="2">
    <source>
        <dbReference type="EMBL" id="SDM57653.1"/>
    </source>
</evidence>
<reference evidence="3" key="1">
    <citation type="submission" date="2016-10" db="EMBL/GenBank/DDBJ databases">
        <authorList>
            <person name="Varghese N."/>
            <person name="Submissions S."/>
        </authorList>
    </citation>
    <scope>NUCLEOTIDE SEQUENCE [LARGE SCALE GENOMIC DNA]</scope>
    <source>
        <strain evidence="3">DSM 24536</strain>
    </source>
</reference>
<feature type="transmembrane region" description="Helical" evidence="1">
    <location>
        <begin position="185"/>
        <end position="203"/>
    </location>
</feature>
<name>A0A1G9UCT8_9SPHI</name>
<dbReference type="PANTHER" id="PTHR33802:SF1">
    <property type="entry name" value="XK-RELATED PROTEIN"/>
    <property type="match status" value="1"/>
</dbReference>
<dbReference type="PANTHER" id="PTHR33802">
    <property type="entry name" value="SI:CH211-161H7.5-RELATED"/>
    <property type="match status" value="1"/>
</dbReference>
<feature type="transmembrane region" description="Helical" evidence="1">
    <location>
        <begin position="208"/>
        <end position="224"/>
    </location>
</feature>
<dbReference type="STRING" id="990371.SAMN05421813_11620"/>
<evidence type="ECO:0008006" key="4">
    <source>
        <dbReference type="Google" id="ProtNLM"/>
    </source>
</evidence>
<dbReference type="AlphaFoldDB" id="A0A1G9UCT8"/>
<feature type="transmembrane region" description="Helical" evidence="1">
    <location>
        <begin position="152"/>
        <end position="173"/>
    </location>
</feature>
<keyword evidence="1" id="KW-0472">Membrane</keyword>
<feature type="transmembrane region" description="Helical" evidence="1">
    <location>
        <begin position="45"/>
        <end position="68"/>
    </location>
</feature>
<keyword evidence="3" id="KW-1185">Reference proteome</keyword>
<organism evidence="2 3">
    <name type="scientific">Daejeonella rubra</name>
    <dbReference type="NCBI Taxonomy" id="990371"/>
    <lineage>
        <taxon>Bacteria</taxon>
        <taxon>Pseudomonadati</taxon>
        <taxon>Bacteroidota</taxon>
        <taxon>Sphingobacteriia</taxon>
        <taxon>Sphingobacteriales</taxon>
        <taxon>Sphingobacteriaceae</taxon>
        <taxon>Daejeonella</taxon>
    </lineage>
</organism>
<keyword evidence="1" id="KW-0812">Transmembrane</keyword>
<dbReference type="Proteomes" id="UP000199226">
    <property type="component" value="Unassembled WGS sequence"/>
</dbReference>
<dbReference type="EMBL" id="FNHH01000016">
    <property type="protein sequence ID" value="SDM57653.1"/>
    <property type="molecule type" value="Genomic_DNA"/>
</dbReference>
<keyword evidence="1" id="KW-1133">Transmembrane helix</keyword>
<sequence length="268" mass="30015">MTPKILAVLNFIAFAFHLTFSYLVQLKYFSILDVGQVSARYDTVFAPAGITFAIWGLIYLALFAFCIFHLYAAFAKADIQHTNLDTKNIGWLFIVNNIATGIWLLAWVNEQLLTSVILILIQLVTLIIISVRAHISNPDRPISTKIFTQFPLSIYFAWICIATIANISAYLKSLNWSGAGISDNFWVIIMIGAATLISLFVILVRRNIPFGFVVIWALYGIILKRQQVNPTDFENVINAAYAAFVVILLALIIRFFSGAKSGKELINP</sequence>
<feature type="transmembrane region" description="Helical" evidence="1">
    <location>
        <begin position="236"/>
        <end position="256"/>
    </location>
</feature>
<feature type="transmembrane region" description="Helical" evidence="1">
    <location>
        <begin position="112"/>
        <end position="131"/>
    </location>
</feature>
<evidence type="ECO:0000313" key="3">
    <source>
        <dbReference type="Proteomes" id="UP000199226"/>
    </source>
</evidence>
<feature type="transmembrane region" description="Helical" evidence="1">
    <location>
        <begin position="89"/>
        <end position="106"/>
    </location>
</feature>
<protein>
    <recommendedName>
        <fullName evidence="4">Tryptophan-rich sensory protein</fullName>
    </recommendedName>
</protein>